<evidence type="ECO:0000313" key="8">
    <source>
        <dbReference type="EMBL" id="CAJ0853192.1"/>
    </source>
</evidence>
<protein>
    <recommendedName>
        <fullName evidence="9">Methyl-accepting chemotaxis protein</fullName>
    </recommendedName>
</protein>
<dbReference type="InterPro" id="IPR004090">
    <property type="entry name" value="Chemotax_Me-accpt_rcpt"/>
</dbReference>
<dbReference type="InterPro" id="IPR051310">
    <property type="entry name" value="MCP_chemotaxis"/>
</dbReference>
<dbReference type="Gene3D" id="3.30.450.20">
    <property type="entry name" value="PAS domain"/>
    <property type="match status" value="1"/>
</dbReference>
<sequence>MSNMEYGAALREVTRTIRALKSGDFTARANVAGVSGEWAEMMMELNAALDVTATNMRDNLSARQALDNSTGSVLIADTDGKIFYANRSVLEMLAAAESDLRKELPNFNVSRVMGANIDVFHRDPRHQRRILDGLMSTHRAQINVGGRQSSLVASPVLDSSGKKIAVSVEWVDRTAELRIEREIVAAIEAAVRGDFSRRTDVAGSTGILKLLGESINRLFEVNGSCLARIGANLNRIANGDLTKGAEMTLEGAFATLHADAEQVRVNLEAVMEDVNRLASSVSQGELQVRVDARRHQGDYRNIIQGINDAIGAVVGPVKSISLAIEALGRNDLSFTFDGDFRGDFLAVKKAFEGAMNGINASLYKIVDAVEQIGMSAEQLNSASQNMAANSEEQAAAVQEVTSSVTETNSQVQANTENANAANQLVISASQAASHGQTKMESMSEAMNAISASAQSIGKIIKVIDEIAFQTNLLALNAAVEAARAGQHGRGFAVVAQEVRNLAGRSAKAARETAEMIEDSVKRVTEGVTIARETSTALDQIVGNVVKVKDLVAEIAVASSEQSRGISQINVAMNQVSKSSQEGSQQAEQVASSASELGKLAEVMNENVRRFKLMERAQGSGMGLPGLNGMTADMVEQLKALLGHQNRGASAPMKAAASAGKARKSPGSIIPLDKDERGFGGF</sequence>
<evidence type="ECO:0000259" key="7">
    <source>
        <dbReference type="PROSITE" id="PS50885"/>
    </source>
</evidence>
<dbReference type="FunFam" id="1.10.287.950:FF:000001">
    <property type="entry name" value="Methyl-accepting chemotaxis sensory transducer"/>
    <property type="match status" value="1"/>
</dbReference>
<dbReference type="EMBL" id="OY288114">
    <property type="protein sequence ID" value="CAJ0853192.1"/>
    <property type="molecule type" value="Genomic_DNA"/>
</dbReference>
<organism evidence="8">
    <name type="scientific">freshwater sediment metagenome</name>
    <dbReference type="NCBI Taxonomy" id="556182"/>
    <lineage>
        <taxon>unclassified sequences</taxon>
        <taxon>metagenomes</taxon>
        <taxon>ecological metagenomes</taxon>
    </lineage>
</organism>
<dbReference type="InterPro" id="IPR000727">
    <property type="entry name" value="T_SNARE_dom"/>
</dbReference>
<dbReference type="PANTHER" id="PTHR43531:SF14">
    <property type="entry name" value="METHYL-ACCEPTING CHEMOTAXIS PROTEIN I-RELATED"/>
    <property type="match status" value="1"/>
</dbReference>
<dbReference type="PRINTS" id="PR00260">
    <property type="entry name" value="CHEMTRNSDUCR"/>
</dbReference>
<dbReference type="PROSITE" id="PS50192">
    <property type="entry name" value="T_SNARE"/>
    <property type="match status" value="1"/>
</dbReference>
<dbReference type="CDD" id="cd11386">
    <property type="entry name" value="MCP_signal"/>
    <property type="match status" value="1"/>
</dbReference>
<dbReference type="Pfam" id="PF00015">
    <property type="entry name" value="MCPsignal"/>
    <property type="match status" value="1"/>
</dbReference>
<dbReference type="CDD" id="cd00130">
    <property type="entry name" value="PAS"/>
    <property type="match status" value="1"/>
</dbReference>
<dbReference type="GO" id="GO:0004888">
    <property type="term" value="F:transmembrane signaling receptor activity"/>
    <property type="evidence" value="ECO:0007669"/>
    <property type="project" value="InterPro"/>
</dbReference>
<dbReference type="GO" id="GO:0007165">
    <property type="term" value="P:signal transduction"/>
    <property type="evidence" value="ECO:0007669"/>
    <property type="project" value="InterPro"/>
</dbReference>
<dbReference type="Gene3D" id="1.10.287.950">
    <property type="entry name" value="Methyl-accepting chemotaxis protein"/>
    <property type="match status" value="1"/>
</dbReference>
<evidence type="ECO:0000259" key="6">
    <source>
        <dbReference type="PROSITE" id="PS50192"/>
    </source>
</evidence>
<evidence type="ECO:0000256" key="3">
    <source>
        <dbReference type="SAM" id="MobiDB-lite"/>
    </source>
</evidence>
<name>A0AA48RBY4_9ZZZZ</name>
<dbReference type="AlphaFoldDB" id="A0AA48RBY4"/>
<proteinExistence type="inferred from homology"/>
<dbReference type="PROSITE" id="PS50111">
    <property type="entry name" value="CHEMOTAXIS_TRANSDUC_2"/>
    <property type="match status" value="1"/>
</dbReference>
<dbReference type="SMART" id="SM00283">
    <property type="entry name" value="MA"/>
    <property type="match status" value="1"/>
</dbReference>
<dbReference type="Gene3D" id="1.20.120.1530">
    <property type="match status" value="1"/>
</dbReference>
<comment type="similarity">
    <text evidence="2">Belongs to the methyl-accepting chemotaxis (MCP) protein family.</text>
</comment>
<gene>
    <name evidence="8" type="ORF">AMST5_00623</name>
</gene>
<dbReference type="Pfam" id="PF13188">
    <property type="entry name" value="PAS_8"/>
    <property type="match status" value="1"/>
</dbReference>
<dbReference type="GO" id="GO:0005886">
    <property type="term" value="C:plasma membrane"/>
    <property type="evidence" value="ECO:0007669"/>
    <property type="project" value="TreeGrafter"/>
</dbReference>
<feature type="compositionally biased region" description="Basic and acidic residues" evidence="3">
    <location>
        <begin position="671"/>
        <end position="681"/>
    </location>
</feature>
<evidence type="ECO:0000259" key="5">
    <source>
        <dbReference type="PROSITE" id="PS50112"/>
    </source>
</evidence>
<evidence type="ECO:0008006" key="9">
    <source>
        <dbReference type="Google" id="ProtNLM"/>
    </source>
</evidence>
<dbReference type="PANTHER" id="PTHR43531">
    <property type="entry name" value="PROTEIN ICFG"/>
    <property type="match status" value="1"/>
</dbReference>
<reference evidence="8" key="1">
    <citation type="submission" date="2023-07" db="EMBL/GenBank/DDBJ databases">
        <authorList>
            <person name="Pelsma A.J. K."/>
        </authorList>
    </citation>
    <scope>NUCLEOTIDE SEQUENCE</scope>
</reference>
<feature type="domain" description="HAMP" evidence="7">
    <location>
        <begin position="8"/>
        <end position="57"/>
    </location>
</feature>
<feature type="region of interest" description="Disordered" evidence="3">
    <location>
        <begin position="657"/>
        <end position="681"/>
    </location>
</feature>
<dbReference type="Pfam" id="PF18947">
    <property type="entry name" value="HAMP_2"/>
    <property type="match status" value="1"/>
</dbReference>
<feature type="domain" description="Methyl-accepting transducer" evidence="4">
    <location>
        <begin position="368"/>
        <end position="597"/>
    </location>
</feature>
<feature type="domain" description="T-SNARE coiled-coil homology" evidence="6">
    <location>
        <begin position="527"/>
        <end position="589"/>
    </location>
</feature>
<dbReference type="PROSITE" id="PS50112">
    <property type="entry name" value="PAS"/>
    <property type="match status" value="1"/>
</dbReference>
<dbReference type="PROSITE" id="PS50885">
    <property type="entry name" value="HAMP"/>
    <property type="match status" value="1"/>
</dbReference>
<evidence type="ECO:0000256" key="1">
    <source>
        <dbReference type="ARBA" id="ARBA00022481"/>
    </source>
</evidence>
<dbReference type="InterPro" id="IPR000014">
    <property type="entry name" value="PAS"/>
</dbReference>
<dbReference type="InterPro" id="IPR003660">
    <property type="entry name" value="HAMP_dom"/>
</dbReference>
<dbReference type="InterPro" id="IPR004089">
    <property type="entry name" value="MCPsignal_dom"/>
</dbReference>
<keyword evidence="1" id="KW-0488">Methylation</keyword>
<feature type="compositionally biased region" description="Low complexity" evidence="3">
    <location>
        <begin position="657"/>
        <end position="667"/>
    </location>
</feature>
<dbReference type="GO" id="GO:0006935">
    <property type="term" value="P:chemotaxis"/>
    <property type="evidence" value="ECO:0007669"/>
    <property type="project" value="InterPro"/>
</dbReference>
<dbReference type="SUPFAM" id="SSF58104">
    <property type="entry name" value="Methyl-accepting chemotaxis protein (MCP) signaling domain"/>
    <property type="match status" value="1"/>
</dbReference>
<evidence type="ECO:0000259" key="4">
    <source>
        <dbReference type="PROSITE" id="PS50111"/>
    </source>
</evidence>
<accession>A0AA48RBY4</accession>
<feature type="domain" description="PAS" evidence="5">
    <location>
        <begin position="58"/>
        <end position="100"/>
    </location>
</feature>
<evidence type="ECO:0000256" key="2">
    <source>
        <dbReference type="ARBA" id="ARBA00029447"/>
    </source>
</evidence>